<name>A0A0A9WKW0_LYGHE</name>
<dbReference type="AlphaFoldDB" id="A0A0A9WKW0"/>
<reference evidence="3" key="2">
    <citation type="submission" date="2014-07" db="EMBL/GenBank/DDBJ databases">
        <authorList>
            <person name="Hull J."/>
        </authorList>
    </citation>
    <scope>NUCLEOTIDE SEQUENCE</scope>
</reference>
<reference evidence="3" key="1">
    <citation type="journal article" date="2014" name="PLoS ONE">
        <title>Transcriptome-Based Identification of ABC Transporters in the Western Tarnished Plant Bug Lygus hesperus.</title>
        <authorList>
            <person name="Hull J.J."/>
            <person name="Chaney K."/>
            <person name="Geib S.M."/>
            <person name="Fabrick J.A."/>
            <person name="Brent C.S."/>
            <person name="Walsh D."/>
            <person name="Lavine L.C."/>
        </authorList>
    </citation>
    <scope>NUCLEOTIDE SEQUENCE</scope>
</reference>
<evidence type="ECO:0000259" key="2">
    <source>
        <dbReference type="Pfam" id="PF13867"/>
    </source>
</evidence>
<evidence type="ECO:0000256" key="1">
    <source>
        <dbReference type="SAM" id="MobiDB-lite"/>
    </source>
</evidence>
<accession>A0A0A9WKW0</accession>
<dbReference type="EMBL" id="GBHO01035553">
    <property type="protein sequence ID" value="JAG08051.1"/>
    <property type="molecule type" value="Transcribed_RNA"/>
</dbReference>
<proteinExistence type="predicted"/>
<dbReference type="Gene3D" id="6.10.160.20">
    <property type="match status" value="1"/>
</dbReference>
<gene>
    <name evidence="3" type="primary">sap30l</name>
    <name evidence="3" type="ORF">CM83_99080</name>
</gene>
<feature type="region of interest" description="Disordered" evidence="1">
    <location>
        <begin position="1"/>
        <end position="30"/>
    </location>
</feature>
<dbReference type="InterPro" id="IPR038291">
    <property type="entry name" value="SAP30_C_sf"/>
</dbReference>
<feature type="domain" description="Histone deacetylase complex subunit SAP30 Sin3 binding" evidence="2">
    <location>
        <begin position="61"/>
        <end position="108"/>
    </location>
</feature>
<sequence>MEESGSRRLSTRRTAQANYNQSSSRNRKRSAANFQGVKAIVKCGSSTKNILADFSRVSMLSLVRYVKYYDLNVPPNASKRELIPILLKHFSNHPHVSDIDVISNFLYANCKYVDAAGIEYPTLKE</sequence>
<organism evidence="3">
    <name type="scientific">Lygus hesperus</name>
    <name type="common">Western plant bug</name>
    <dbReference type="NCBI Taxonomy" id="30085"/>
    <lineage>
        <taxon>Eukaryota</taxon>
        <taxon>Metazoa</taxon>
        <taxon>Ecdysozoa</taxon>
        <taxon>Arthropoda</taxon>
        <taxon>Hexapoda</taxon>
        <taxon>Insecta</taxon>
        <taxon>Pterygota</taxon>
        <taxon>Neoptera</taxon>
        <taxon>Paraneoptera</taxon>
        <taxon>Hemiptera</taxon>
        <taxon>Heteroptera</taxon>
        <taxon>Panheteroptera</taxon>
        <taxon>Cimicomorpha</taxon>
        <taxon>Miridae</taxon>
        <taxon>Mirini</taxon>
        <taxon>Lygus</taxon>
    </lineage>
</organism>
<dbReference type="Pfam" id="PF13867">
    <property type="entry name" value="SAP30_Sin3_bdg"/>
    <property type="match status" value="1"/>
</dbReference>
<protein>
    <submittedName>
        <fullName evidence="3">Histone deacetylase complex subunit SAP30L</fullName>
    </submittedName>
</protein>
<dbReference type="InterPro" id="IPR025718">
    <property type="entry name" value="SAP30_Sin3-bd"/>
</dbReference>
<evidence type="ECO:0000313" key="3">
    <source>
        <dbReference type="EMBL" id="JAG08051.1"/>
    </source>
</evidence>